<keyword evidence="2" id="KW-1133">Transmembrane helix</keyword>
<gene>
    <name evidence="3" type="ORF">BLNAU_14504</name>
</gene>
<feature type="transmembrane region" description="Helical" evidence="2">
    <location>
        <begin position="516"/>
        <end position="536"/>
    </location>
</feature>
<keyword evidence="2" id="KW-0472">Membrane</keyword>
<comment type="caution">
    <text evidence="3">The sequence shown here is derived from an EMBL/GenBank/DDBJ whole genome shotgun (WGS) entry which is preliminary data.</text>
</comment>
<reference evidence="3 4" key="1">
    <citation type="journal article" date="2022" name="bioRxiv">
        <title>Genomics of Preaxostyla Flagellates Illuminates Evolutionary Transitions and the Path Towards Mitochondrial Loss.</title>
        <authorList>
            <person name="Novak L.V.F."/>
            <person name="Treitli S.C."/>
            <person name="Pyrih J."/>
            <person name="Halakuc P."/>
            <person name="Pipaliya S.V."/>
            <person name="Vacek V."/>
            <person name="Brzon O."/>
            <person name="Soukal P."/>
            <person name="Eme L."/>
            <person name="Dacks J.B."/>
            <person name="Karnkowska A."/>
            <person name="Elias M."/>
            <person name="Hampl V."/>
        </authorList>
    </citation>
    <scope>NUCLEOTIDE SEQUENCE [LARGE SCALE GENOMIC DNA]</scope>
    <source>
        <strain evidence="3">NAU3</strain>
        <tissue evidence="3">Gut</tissue>
    </source>
</reference>
<feature type="region of interest" description="Disordered" evidence="1">
    <location>
        <begin position="172"/>
        <end position="192"/>
    </location>
</feature>
<keyword evidence="2" id="KW-0812">Transmembrane</keyword>
<sequence>MNDQPRHPTIDLAAYRSCPGDTPKTKGWTFFCRILAEVDPSCGQLRPSAIFDEDGGPSEHSKILIETSYDPNISPLVFSKTHTKLRFIDILKDKPDKIPQNVTAISILRDPMFRETLAELQSKYQKRIIPKINPLLPVSSSTTTVLEPTTMNDHTNPLFKQTPDDESIATQEVGSESVQSDDSQSTCVNSDESTSDFITLQTELPPSEDTDPLFLDSVSVITHSLSARLHSAADSDEAMAIVTLLHSLLSAPPIAHTITDPTIPPDAFNIDPFEEDEIFDVTERFSVSLFDEDDESLVKSLNRCNSVCNLVPPDQCIDDIPAFVDMLVTLLTSKNGLLTLEASTVLSKIIGKGLNLYNFLQQYWDYIKIAFKDGSIGARFFLLLTCRLISDHISGRPFSCNSFLRELFYLMQALSSSLMIRKTRNYCRNISPFHLLHHPLLLHSPEITLIMKPWLLKSVWKHQLPRLFSATETTKKNIINHVFQLATALGLLYPILNTSSASVYSRCGLTTRLCRLLISPVPSIVSLVLAFLARLVHLSDKRGKMEMVLLGVIDYVVVAVSQSSFLEDYENGIALIGDLLRAVRQDEQDGFLGVCGSVLGVPWLTAMLLIDLKKLFEELFHQSDAKKNYKRTAHEAEKWSI</sequence>
<organism evidence="3 4">
    <name type="scientific">Blattamonas nauphoetae</name>
    <dbReference type="NCBI Taxonomy" id="2049346"/>
    <lineage>
        <taxon>Eukaryota</taxon>
        <taxon>Metamonada</taxon>
        <taxon>Preaxostyla</taxon>
        <taxon>Oxymonadida</taxon>
        <taxon>Blattamonas</taxon>
    </lineage>
</organism>
<dbReference type="Proteomes" id="UP001281761">
    <property type="component" value="Unassembled WGS sequence"/>
</dbReference>
<evidence type="ECO:0000256" key="2">
    <source>
        <dbReference type="SAM" id="Phobius"/>
    </source>
</evidence>
<evidence type="ECO:0000256" key="1">
    <source>
        <dbReference type="SAM" id="MobiDB-lite"/>
    </source>
</evidence>
<dbReference type="InterPro" id="IPR016024">
    <property type="entry name" value="ARM-type_fold"/>
</dbReference>
<dbReference type="EMBL" id="JARBJD010000134">
    <property type="protein sequence ID" value="KAK2950511.1"/>
    <property type="molecule type" value="Genomic_DNA"/>
</dbReference>
<accession>A0ABQ9XDE2</accession>
<evidence type="ECO:0000313" key="3">
    <source>
        <dbReference type="EMBL" id="KAK2950511.1"/>
    </source>
</evidence>
<feature type="transmembrane region" description="Helical" evidence="2">
    <location>
        <begin position="590"/>
        <end position="610"/>
    </location>
</feature>
<dbReference type="SUPFAM" id="SSF48371">
    <property type="entry name" value="ARM repeat"/>
    <property type="match status" value="1"/>
</dbReference>
<keyword evidence="4" id="KW-1185">Reference proteome</keyword>
<proteinExistence type="predicted"/>
<protein>
    <submittedName>
        <fullName evidence="3">Uncharacterized protein</fullName>
    </submittedName>
</protein>
<evidence type="ECO:0000313" key="4">
    <source>
        <dbReference type="Proteomes" id="UP001281761"/>
    </source>
</evidence>
<name>A0ABQ9XDE2_9EUKA</name>